<sequence length="70" mass="8054">MQEYPDIELGQIYDLGANFGASLKDTITVVNNDYYCTRKKKTTMLSDTCPPLGLPRFMKVRVYCTRLLGW</sequence>
<accession>A0A9W9IYR3</accession>
<gene>
    <name evidence="1" type="ORF">N7472_010090</name>
</gene>
<evidence type="ECO:0000313" key="1">
    <source>
        <dbReference type="EMBL" id="KAJ5185250.1"/>
    </source>
</evidence>
<keyword evidence="2" id="KW-1185">Reference proteome</keyword>
<name>A0A9W9IYR3_9EURO</name>
<reference evidence="1" key="2">
    <citation type="journal article" date="2023" name="IMA Fungus">
        <title>Comparative genomic study of the Penicillium genus elucidates a diverse pangenome and 15 lateral gene transfer events.</title>
        <authorList>
            <person name="Petersen C."/>
            <person name="Sorensen T."/>
            <person name="Nielsen M.R."/>
            <person name="Sondergaard T.E."/>
            <person name="Sorensen J.L."/>
            <person name="Fitzpatrick D.A."/>
            <person name="Frisvad J.C."/>
            <person name="Nielsen K.L."/>
        </authorList>
    </citation>
    <scope>NUCLEOTIDE SEQUENCE</scope>
    <source>
        <strain evidence="1">IBT 16849</strain>
    </source>
</reference>
<proteinExistence type="predicted"/>
<comment type="caution">
    <text evidence="1">The sequence shown here is derived from an EMBL/GenBank/DDBJ whole genome shotgun (WGS) entry which is preliminary data.</text>
</comment>
<evidence type="ECO:0000313" key="2">
    <source>
        <dbReference type="Proteomes" id="UP001150879"/>
    </source>
</evidence>
<dbReference type="AlphaFoldDB" id="A0A9W9IYR3"/>
<dbReference type="Proteomes" id="UP001150879">
    <property type="component" value="Unassembled WGS sequence"/>
</dbReference>
<reference evidence="1" key="1">
    <citation type="submission" date="2022-11" db="EMBL/GenBank/DDBJ databases">
        <authorList>
            <person name="Petersen C."/>
        </authorList>
    </citation>
    <scope>NUCLEOTIDE SEQUENCE</scope>
    <source>
        <strain evidence="1">IBT 16849</strain>
    </source>
</reference>
<dbReference type="OrthoDB" id="4336991at2759"/>
<organism evidence="1 2">
    <name type="scientific">Penicillium cf. griseofulvum</name>
    <dbReference type="NCBI Taxonomy" id="2972120"/>
    <lineage>
        <taxon>Eukaryota</taxon>
        <taxon>Fungi</taxon>
        <taxon>Dikarya</taxon>
        <taxon>Ascomycota</taxon>
        <taxon>Pezizomycotina</taxon>
        <taxon>Eurotiomycetes</taxon>
        <taxon>Eurotiomycetidae</taxon>
        <taxon>Eurotiales</taxon>
        <taxon>Aspergillaceae</taxon>
        <taxon>Penicillium</taxon>
    </lineage>
</organism>
<protein>
    <submittedName>
        <fullName evidence="1">Uncharacterized protein</fullName>
    </submittedName>
</protein>
<dbReference type="EMBL" id="JAPQKP010000006">
    <property type="protein sequence ID" value="KAJ5185250.1"/>
    <property type="molecule type" value="Genomic_DNA"/>
</dbReference>